<organism evidence="8 9">
    <name type="scientific">Zymobacter palmae</name>
    <dbReference type="NCBI Taxonomy" id="33074"/>
    <lineage>
        <taxon>Bacteria</taxon>
        <taxon>Pseudomonadati</taxon>
        <taxon>Pseudomonadota</taxon>
        <taxon>Gammaproteobacteria</taxon>
        <taxon>Oceanospirillales</taxon>
        <taxon>Halomonadaceae</taxon>
        <taxon>Zymobacter group</taxon>
        <taxon>Zymobacter</taxon>
    </lineage>
</organism>
<dbReference type="GO" id="GO:0030694">
    <property type="term" value="C:bacterial-type flagellum basal body, rod"/>
    <property type="evidence" value="ECO:0007669"/>
    <property type="project" value="InterPro"/>
</dbReference>
<evidence type="ECO:0000313" key="9">
    <source>
        <dbReference type="Proteomes" id="UP000267342"/>
    </source>
</evidence>
<comment type="similarity">
    <text evidence="2 6">Belongs to the flagella basal body rod proteins family.</text>
</comment>
<proteinExistence type="inferred from homology"/>
<dbReference type="STRING" id="1123510.GCA_000620025_02431"/>
<comment type="subunit">
    <text evidence="6">The basal body constitutes a major portion of the flagellar organelle and consists of a number of rings mounted on a central rod.</text>
</comment>
<keyword evidence="4 6" id="KW-0975">Bacterial flagellum</keyword>
<evidence type="ECO:0000256" key="4">
    <source>
        <dbReference type="ARBA" id="ARBA00023143"/>
    </source>
</evidence>
<reference evidence="8 9" key="1">
    <citation type="submission" date="2018-09" db="EMBL/GenBank/DDBJ databases">
        <title>Zymobacter palmae IAM14233 (=T109) whole genome analysis.</title>
        <authorList>
            <person name="Yanase H."/>
        </authorList>
    </citation>
    <scope>NUCLEOTIDE SEQUENCE [LARGE SCALE GENOMIC DNA]</scope>
    <source>
        <strain evidence="8 9">IAM14233</strain>
    </source>
</reference>
<evidence type="ECO:0000313" key="8">
    <source>
        <dbReference type="EMBL" id="BBG30379.1"/>
    </source>
</evidence>
<dbReference type="NCBIfam" id="TIGR01396">
    <property type="entry name" value="FlgB"/>
    <property type="match status" value="1"/>
</dbReference>
<keyword evidence="9" id="KW-1185">Reference proteome</keyword>
<evidence type="ECO:0000256" key="3">
    <source>
        <dbReference type="ARBA" id="ARBA00014376"/>
    </source>
</evidence>
<dbReference type="GO" id="GO:0071973">
    <property type="term" value="P:bacterial-type flagellum-dependent cell motility"/>
    <property type="evidence" value="ECO:0007669"/>
    <property type="project" value="InterPro"/>
</dbReference>
<dbReference type="AlphaFoldDB" id="A0A348HFH7"/>
<keyword evidence="8" id="KW-0282">Flagellum</keyword>
<dbReference type="OrthoDB" id="9788334at2"/>
<evidence type="ECO:0000259" key="7">
    <source>
        <dbReference type="Pfam" id="PF00460"/>
    </source>
</evidence>
<dbReference type="PIRSF" id="PIRSF002889">
    <property type="entry name" value="Rod_FlgB"/>
    <property type="match status" value="1"/>
</dbReference>
<dbReference type="Proteomes" id="UP000267342">
    <property type="component" value="Chromosome"/>
</dbReference>
<dbReference type="InterPro" id="IPR006300">
    <property type="entry name" value="FlgB"/>
</dbReference>
<dbReference type="InterPro" id="IPR001444">
    <property type="entry name" value="Flag_bb_rod_N"/>
</dbReference>
<dbReference type="RefSeq" id="WP_027705468.1">
    <property type="nucleotide sequence ID" value="NZ_AP018933.1"/>
</dbReference>
<protein>
    <recommendedName>
        <fullName evidence="3 6">Flagellar basal body rod protein FlgB</fullName>
    </recommendedName>
</protein>
<dbReference type="PANTHER" id="PTHR30435">
    <property type="entry name" value="FLAGELLAR PROTEIN"/>
    <property type="match status" value="1"/>
</dbReference>
<dbReference type="KEGG" id="zpl:ZBT109_1623"/>
<name>A0A348HFH7_9GAMM</name>
<dbReference type="PANTHER" id="PTHR30435:SF12">
    <property type="entry name" value="FLAGELLAR BASAL BODY ROD PROTEIN FLGB"/>
    <property type="match status" value="1"/>
</dbReference>
<dbReference type="Pfam" id="PF00460">
    <property type="entry name" value="Flg_bb_rod"/>
    <property type="match status" value="1"/>
</dbReference>
<evidence type="ECO:0000256" key="6">
    <source>
        <dbReference type="PIRNR" id="PIRNR002889"/>
    </source>
</evidence>
<dbReference type="EMBL" id="AP018933">
    <property type="protein sequence ID" value="BBG30379.1"/>
    <property type="molecule type" value="Genomic_DNA"/>
</dbReference>
<accession>A0A348HFH7</accession>
<feature type="domain" description="Flagellar basal body rod protein N-terminal" evidence="7">
    <location>
        <begin position="16"/>
        <end position="39"/>
    </location>
</feature>
<sequence>MLDQLNASFNFMQQSLSLHAQRQEVLSANIANADTPNYKARDFDFSSQLDAALQDSQAGMSSARTLAVTSPGHMAGAASGALDDPQLGYRIPAQSSLDGNTVDMDMERVNFAENSLHYQADLQMITNHIQSMTTVMRGSE</sequence>
<gene>
    <name evidence="8" type="ORF">ZBT109_1623</name>
</gene>
<evidence type="ECO:0000256" key="5">
    <source>
        <dbReference type="ARBA" id="ARBA00024934"/>
    </source>
</evidence>
<keyword evidence="8" id="KW-0969">Cilium</keyword>
<comment type="function">
    <text evidence="5 6">Structural component of flagellum, the bacterial motility apparatus. Part of the rod structure of flagellar basal body.</text>
</comment>
<evidence type="ECO:0000256" key="1">
    <source>
        <dbReference type="ARBA" id="ARBA00004117"/>
    </source>
</evidence>
<evidence type="ECO:0000256" key="2">
    <source>
        <dbReference type="ARBA" id="ARBA00009677"/>
    </source>
</evidence>
<comment type="subcellular location">
    <subcellularLocation>
        <location evidence="1 6">Bacterial flagellum basal body</location>
    </subcellularLocation>
</comment>
<keyword evidence="8" id="KW-0966">Cell projection</keyword>